<dbReference type="FunFam" id="1.25.40.10:FF:000798">
    <property type="entry name" value="Pentatricopeptide repeat-containing protein At3g49170, chloroplastic"/>
    <property type="match status" value="1"/>
</dbReference>
<feature type="repeat" description="PPR" evidence="3">
    <location>
        <begin position="105"/>
        <end position="135"/>
    </location>
</feature>
<dbReference type="InterPro" id="IPR046960">
    <property type="entry name" value="PPR_At4g14850-like_plant"/>
</dbReference>
<dbReference type="FunFam" id="1.25.40.10:FF:000436">
    <property type="entry name" value="Pentatricopeptide repeat-containing protein At5g39350 family"/>
    <property type="match status" value="1"/>
</dbReference>
<keyword evidence="6" id="KW-1185">Reference proteome</keyword>
<feature type="repeat" description="PPR" evidence="3">
    <location>
        <begin position="546"/>
        <end position="580"/>
    </location>
</feature>
<feature type="compositionally biased region" description="Pro residues" evidence="4">
    <location>
        <begin position="15"/>
        <end position="25"/>
    </location>
</feature>
<evidence type="ECO:0000256" key="2">
    <source>
        <dbReference type="ARBA" id="ARBA00022946"/>
    </source>
</evidence>
<dbReference type="AlphaFoldDB" id="A0A6P5EWG5"/>
<dbReference type="InterPro" id="IPR011990">
    <property type="entry name" value="TPR-like_helical_dom_sf"/>
</dbReference>
<evidence type="ECO:0000313" key="6">
    <source>
        <dbReference type="Proteomes" id="UP000515123"/>
    </source>
</evidence>
<evidence type="ECO:0000313" key="7">
    <source>
        <dbReference type="RefSeq" id="XP_020087832.1"/>
    </source>
</evidence>
<name>A0A6P5EWG5_ANACO</name>
<dbReference type="Pfam" id="PF13041">
    <property type="entry name" value="PPR_2"/>
    <property type="match status" value="4"/>
</dbReference>
<evidence type="ECO:0000256" key="4">
    <source>
        <dbReference type="SAM" id="MobiDB-lite"/>
    </source>
</evidence>
<feature type="repeat" description="PPR" evidence="3">
    <location>
        <begin position="239"/>
        <end position="273"/>
    </location>
</feature>
<feature type="repeat" description="PPR" evidence="3">
    <location>
        <begin position="343"/>
        <end position="378"/>
    </location>
</feature>
<dbReference type="PANTHER" id="PTHR47926">
    <property type="entry name" value="PENTATRICOPEPTIDE REPEAT-CONTAINING PROTEIN"/>
    <property type="match status" value="1"/>
</dbReference>
<dbReference type="SUPFAM" id="SSF48452">
    <property type="entry name" value="TPR-like"/>
    <property type="match status" value="1"/>
</dbReference>
<evidence type="ECO:0000256" key="3">
    <source>
        <dbReference type="PROSITE-ProRule" id="PRU00708"/>
    </source>
</evidence>
<keyword evidence="2" id="KW-0809">Transit peptide</keyword>
<evidence type="ECO:0000259" key="5">
    <source>
        <dbReference type="Pfam" id="PF14432"/>
    </source>
</evidence>
<dbReference type="PANTHER" id="PTHR47926:SF522">
    <property type="entry name" value="TETRATRICOPEPTIDE REPEAT-LIKE SUPERFAMILY PROTEIN"/>
    <property type="match status" value="1"/>
</dbReference>
<dbReference type="OrthoDB" id="733157at2759"/>
<proteinExistence type="predicted"/>
<dbReference type="Pfam" id="PF20430">
    <property type="entry name" value="Eplus_motif"/>
    <property type="match status" value="1"/>
</dbReference>
<keyword evidence="1" id="KW-0677">Repeat</keyword>
<dbReference type="PROSITE" id="PS51375">
    <property type="entry name" value="PPR"/>
    <property type="match status" value="10"/>
</dbReference>
<dbReference type="InterPro" id="IPR046849">
    <property type="entry name" value="E2_motif"/>
</dbReference>
<dbReference type="GeneID" id="109709876"/>
<sequence>MFPAALSLPAKLLPTPSPSALPPHPSRQNLPAETLPPPHAPLKRRLLRLADTGRLSDALSALDLLGGAADLVAYSALLHACARRRDLAVGRRVHRRLLASGLAPDAVAANSLLSLYSKCGDWDVALSLFDEMGSRRDLVSWTTMITSAAQNRMERTAIELFREMLESGFTPNEYTFCGLIQACLNEEYVFVGRLVLGFVIKMGFFGTDVSVGCALIDMFAKTHDLFSARKVFDGLCERNAVVWTLMITRYGQNGCCEEAIRLFLDMIFDRFEPDQFTVSSVISACTELESLSLGKQLHSLAIRTGLASDTCVGCSLVDMYAKCSVGGSMNDSRRVFHGMPEHNVMSWTAVISGYVQCGGQEIEAIKLFSEMVDGRVRPNQFTYSSILKACANLCDHYLGEQIHAHVTKLGLASVNFVGNSLVSLYSQSGRIEDARKAFDLLFEKNMISYNTIIDGMVKNSSSDEAYEFLSNIQSMDIGLSSFTFASLLSAAASVGLLSKGKQLHAQLLKAGFRSNRGICNSLISMYSRCGNLDDACQVFDEMDEPNVITWTSMITGFAKHGYADQAVKLFHDMVSSGAKPNEVTFIAVLSACSHVGRINEGWEYFNSMERNHGVVPKMEHYACMADLLGRAGHLEEAIEFINSMPLKADALVWRTLLGASRVHGNIKVGEIAAKNILKLEPQDPAAYVLLSNLYAKAGKWKDVAELRSGMKDKNLSKEAGLSWVEIKNKIHQFHASDTSHPQAREIYEELDELLCKIKVMGYAPDTNYVLHDVEDELKEHYLSQHSEKIAVAFGIISTSAAQPIRIFKNLRFCGDCHNAIKYISKATGREIIVRDTNRFHRIRNGECSCGDYW</sequence>
<reference evidence="7" key="2">
    <citation type="submission" date="2025-08" db="UniProtKB">
        <authorList>
            <consortium name="RefSeq"/>
        </authorList>
    </citation>
    <scope>IDENTIFICATION</scope>
    <source>
        <tissue evidence="7">Leaf</tissue>
    </source>
</reference>
<dbReference type="GO" id="GO:0009451">
    <property type="term" value="P:RNA modification"/>
    <property type="evidence" value="ECO:0007669"/>
    <property type="project" value="InterPro"/>
</dbReference>
<dbReference type="Proteomes" id="UP000515123">
    <property type="component" value="Linkage group 5"/>
</dbReference>
<dbReference type="FunFam" id="1.25.40.10:FF:000721">
    <property type="entry name" value="Empty pericarp7"/>
    <property type="match status" value="1"/>
</dbReference>
<feature type="repeat" description="PPR" evidence="3">
    <location>
        <begin position="445"/>
        <end position="479"/>
    </location>
</feature>
<feature type="repeat" description="PPR" evidence="3">
    <location>
        <begin position="137"/>
        <end position="171"/>
    </location>
</feature>
<dbReference type="InterPro" id="IPR046848">
    <property type="entry name" value="E_motif"/>
</dbReference>
<dbReference type="InterPro" id="IPR032867">
    <property type="entry name" value="DYW_dom"/>
</dbReference>
<dbReference type="NCBIfam" id="TIGR00756">
    <property type="entry name" value="PPR"/>
    <property type="match status" value="8"/>
</dbReference>
<dbReference type="GO" id="GO:0008270">
    <property type="term" value="F:zinc ion binding"/>
    <property type="evidence" value="ECO:0007669"/>
    <property type="project" value="InterPro"/>
</dbReference>
<dbReference type="Pfam" id="PF01535">
    <property type="entry name" value="PPR"/>
    <property type="match status" value="5"/>
</dbReference>
<feature type="region of interest" description="Disordered" evidence="4">
    <location>
        <begin position="13"/>
        <end position="39"/>
    </location>
</feature>
<dbReference type="InterPro" id="IPR002885">
    <property type="entry name" value="PPR_rpt"/>
</dbReference>
<dbReference type="Pfam" id="PF20431">
    <property type="entry name" value="E_motif"/>
    <property type="match status" value="1"/>
</dbReference>
<feature type="repeat" description="PPR" evidence="3">
    <location>
        <begin position="70"/>
        <end position="104"/>
    </location>
</feature>
<reference evidence="6" key="1">
    <citation type="journal article" date="2015" name="Nat. Genet.">
        <title>The pineapple genome and the evolution of CAM photosynthesis.</title>
        <authorList>
            <person name="Ming R."/>
            <person name="VanBuren R."/>
            <person name="Wai C.M."/>
            <person name="Tang H."/>
            <person name="Schatz M.C."/>
            <person name="Bowers J.E."/>
            <person name="Lyons E."/>
            <person name="Wang M.L."/>
            <person name="Chen J."/>
            <person name="Biggers E."/>
            <person name="Zhang J."/>
            <person name="Huang L."/>
            <person name="Zhang L."/>
            <person name="Miao W."/>
            <person name="Zhang J."/>
            <person name="Ye Z."/>
            <person name="Miao C."/>
            <person name="Lin Z."/>
            <person name="Wang H."/>
            <person name="Zhou H."/>
            <person name="Yim W.C."/>
            <person name="Priest H.D."/>
            <person name="Zheng C."/>
            <person name="Woodhouse M."/>
            <person name="Edger P.P."/>
            <person name="Guyot R."/>
            <person name="Guo H.B."/>
            <person name="Guo H."/>
            <person name="Zheng G."/>
            <person name="Singh R."/>
            <person name="Sharma A."/>
            <person name="Min X."/>
            <person name="Zheng Y."/>
            <person name="Lee H."/>
            <person name="Gurtowski J."/>
            <person name="Sedlazeck F.J."/>
            <person name="Harkess A."/>
            <person name="McKain M.R."/>
            <person name="Liao Z."/>
            <person name="Fang J."/>
            <person name="Liu J."/>
            <person name="Zhang X."/>
            <person name="Zhang Q."/>
            <person name="Hu W."/>
            <person name="Qin Y."/>
            <person name="Wang K."/>
            <person name="Chen L.Y."/>
            <person name="Shirley N."/>
            <person name="Lin Y.R."/>
            <person name="Liu L.Y."/>
            <person name="Hernandez A.G."/>
            <person name="Wright C.L."/>
            <person name="Bulone V."/>
            <person name="Tuskan G.A."/>
            <person name="Heath K."/>
            <person name="Zee F."/>
            <person name="Moore P.H."/>
            <person name="Sunkar R."/>
            <person name="Leebens-Mack J.H."/>
            <person name="Mockler T."/>
            <person name="Bennetzen J.L."/>
            <person name="Freeling M."/>
            <person name="Sankoff D."/>
            <person name="Paterson A.H."/>
            <person name="Zhu X."/>
            <person name="Yang X."/>
            <person name="Smith J.A."/>
            <person name="Cushman J.C."/>
            <person name="Paull R.E."/>
            <person name="Yu Q."/>
        </authorList>
    </citation>
    <scope>NUCLEOTIDE SEQUENCE [LARGE SCALE GENOMIC DNA]</scope>
    <source>
        <strain evidence="6">cv. F153</strain>
    </source>
</reference>
<dbReference type="RefSeq" id="XP_020087832.1">
    <property type="nucleotide sequence ID" value="XM_020232243.1"/>
</dbReference>
<feature type="repeat" description="PPR" evidence="3">
    <location>
        <begin position="683"/>
        <end position="717"/>
    </location>
</feature>
<dbReference type="Pfam" id="PF14432">
    <property type="entry name" value="DYW_deaminase"/>
    <property type="match status" value="1"/>
</dbReference>
<feature type="repeat" description="PPR" evidence="3">
    <location>
        <begin position="581"/>
        <end position="616"/>
    </location>
</feature>
<protein>
    <submittedName>
        <fullName evidence="7">Pentatricopeptide repeat-containing protein At3g49170, chloroplastic-like</fullName>
    </submittedName>
</protein>
<gene>
    <name evidence="7" type="primary">LOC109709876</name>
</gene>
<feature type="repeat" description="PPR" evidence="3">
    <location>
        <begin position="515"/>
        <end position="545"/>
    </location>
</feature>
<feature type="domain" description="DYW" evidence="5">
    <location>
        <begin position="761"/>
        <end position="853"/>
    </location>
</feature>
<organism evidence="6 7">
    <name type="scientific">Ananas comosus</name>
    <name type="common">Pineapple</name>
    <name type="synonym">Ananas ananas</name>
    <dbReference type="NCBI Taxonomy" id="4615"/>
    <lineage>
        <taxon>Eukaryota</taxon>
        <taxon>Viridiplantae</taxon>
        <taxon>Streptophyta</taxon>
        <taxon>Embryophyta</taxon>
        <taxon>Tracheophyta</taxon>
        <taxon>Spermatophyta</taxon>
        <taxon>Magnoliopsida</taxon>
        <taxon>Liliopsida</taxon>
        <taxon>Poales</taxon>
        <taxon>Bromeliaceae</taxon>
        <taxon>Bromelioideae</taxon>
        <taxon>Ananas</taxon>
    </lineage>
</organism>
<dbReference type="GO" id="GO:0003723">
    <property type="term" value="F:RNA binding"/>
    <property type="evidence" value="ECO:0007669"/>
    <property type="project" value="InterPro"/>
</dbReference>
<dbReference type="FunFam" id="1.25.40.10:FF:001050">
    <property type="entry name" value="Pentatricopeptide repeat-containing protein At2g33760"/>
    <property type="match status" value="1"/>
</dbReference>
<accession>A0A6P5EWG5</accession>
<dbReference type="Gene3D" id="1.25.40.10">
    <property type="entry name" value="Tetratricopeptide repeat domain"/>
    <property type="match status" value="6"/>
</dbReference>
<evidence type="ECO:0000256" key="1">
    <source>
        <dbReference type="ARBA" id="ARBA00022737"/>
    </source>
</evidence>
<dbReference type="Gramene" id="Aco004369.1.mrna1">
    <property type="protein sequence ID" value="Aco004369.1.mrna1.cds1"/>
    <property type="gene ID" value="Aco004369.1.path1"/>
</dbReference>